<evidence type="ECO:0000256" key="1">
    <source>
        <dbReference type="SAM" id="Phobius"/>
    </source>
</evidence>
<name>A0ABW1PRT3_9FLAO</name>
<evidence type="ECO:0008006" key="4">
    <source>
        <dbReference type="Google" id="ProtNLM"/>
    </source>
</evidence>
<dbReference type="RefSeq" id="WP_379792483.1">
    <property type="nucleotide sequence ID" value="NZ_JBHSQB010000009.1"/>
</dbReference>
<accession>A0ABW1PRT3</accession>
<comment type="caution">
    <text evidence="2">The sequence shown here is derived from an EMBL/GenBank/DDBJ whole genome shotgun (WGS) entry which is preliminary data.</text>
</comment>
<feature type="transmembrane region" description="Helical" evidence="1">
    <location>
        <begin position="12"/>
        <end position="37"/>
    </location>
</feature>
<reference evidence="3" key="1">
    <citation type="journal article" date="2019" name="Int. J. Syst. Evol. Microbiol.">
        <title>The Global Catalogue of Microorganisms (GCM) 10K type strain sequencing project: providing services to taxonomists for standard genome sequencing and annotation.</title>
        <authorList>
            <consortium name="The Broad Institute Genomics Platform"/>
            <consortium name="The Broad Institute Genome Sequencing Center for Infectious Disease"/>
            <person name="Wu L."/>
            <person name="Ma J."/>
        </authorList>
    </citation>
    <scope>NUCLEOTIDE SEQUENCE [LARGE SCALE GENOMIC DNA]</scope>
    <source>
        <strain evidence="3">CCUG 49679</strain>
    </source>
</reference>
<gene>
    <name evidence="2" type="ORF">ACFPVY_12775</name>
</gene>
<keyword evidence="1" id="KW-0812">Transmembrane</keyword>
<feature type="transmembrane region" description="Helical" evidence="1">
    <location>
        <begin position="75"/>
        <end position="96"/>
    </location>
</feature>
<keyword evidence="1" id="KW-0472">Membrane</keyword>
<dbReference type="InterPro" id="IPR036097">
    <property type="entry name" value="HisK_dim/P_sf"/>
</dbReference>
<dbReference type="Proteomes" id="UP001596287">
    <property type="component" value="Unassembled WGS sequence"/>
</dbReference>
<dbReference type="EMBL" id="JBHSQB010000009">
    <property type="protein sequence ID" value="MFC6097522.1"/>
    <property type="molecule type" value="Genomic_DNA"/>
</dbReference>
<dbReference type="Gene3D" id="1.10.287.130">
    <property type="match status" value="1"/>
</dbReference>
<evidence type="ECO:0000313" key="2">
    <source>
        <dbReference type="EMBL" id="MFC6097522.1"/>
    </source>
</evidence>
<keyword evidence="3" id="KW-1185">Reference proteome</keyword>
<feature type="transmembrane region" description="Helical" evidence="1">
    <location>
        <begin position="49"/>
        <end position="69"/>
    </location>
</feature>
<protein>
    <recommendedName>
        <fullName evidence="4">Signal transduction histidine kinase dimerisation/phosphoacceptor domain-containing protein</fullName>
    </recommendedName>
</protein>
<organism evidence="2 3">
    <name type="scientific">Flavobacterium qiangtangense</name>
    <dbReference type="NCBI Taxonomy" id="1442595"/>
    <lineage>
        <taxon>Bacteria</taxon>
        <taxon>Pseudomonadati</taxon>
        <taxon>Bacteroidota</taxon>
        <taxon>Flavobacteriia</taxon>
        <taxon>Flavobacteriales</taxon>
        <taxon>Flavobacteriaceae</taxon>
        <taxon>Flavobacterium</taxon>
    </lineage>
</organism>
<keyword evidence="1" id="KW-1133">Transmembrane helix</keyword>
<sequence length="182" mass="20901">MKHFLNAKAVTILVIISVVIIDYIVPLGISAGVLYIISLPILINEKRATILSFAVLISTFVLINLFHFAQKDTFSFIYINRILSICSIWIVAYILIRYKALKARKEVIKQKQQEALKEMLFITNHKVRHPISTLLGILEILNNPQFNAEQKIEVIKLVQQPIDDLNDFTKELSDFMAFQKSN</sequence>
<evidence type="ECO:0000313" key="3">
    <source>
        <dbReference type="Proteomes" id="UP001596287"/>
    </source>
</evidence>
<proteinExistence type="predicted"/>
<dbReference type="SUPFAM" id="SSF47384">
    <property type="entry name" value="Homodimeric domain of signal transducing histidine kinase"/>
    <property type="match status" value="1"/>
</dbReference>